<reference evidence="4" key="1">
    <citation type="submission" date="2025-08" db="UniProtKB">
        <authorList>
            <consortium name="RefSeq"/>
        </authorList>
    </citation>
    <scope>IDENTIFICATION</scope>
    <source>
        <tissue evidence="4">Whole body</tissue>
    </source>
</reference>
<dbReference type="PANTHER" id="PTHR31716:SF1">
    <property type="entry name" value="PROTEIN FMC1 HOMOLOG"/>
    <property type="match status" value="1"/>
</dbReference>
<organism evidence="3 4">
    <name type="scientific">Polistes dominula</name>
    <name type="common">European paper wasp</name>
    <name type="synonym">Vespa dominula</name>
    <dbReference type="NCBI Taxonomy" id="743375"/>
    <lineage>
        <taxon>Eukaryota</taxon>
        <taxon>Metazoa</taxon>
        <taxon>Ecdysozoa</taxon>
        <taxon>Arthropoda</taxon>
        <taxon>Hexapoda</taxon>
        <taxon>Insecta</taxon>
        <taxon>Pterygota</taxon>
        <taxon>Neoptera</taxon>
        <taxon>Endopterygota</taxon>
        <taxon>Hymenoptera</taxon>
        <taxon>Apocrita</taxon>
        <taxon>Aculeata</taxon>
        <taxon>Vespoidea</taxon>
        <taxon>Vespidae</taxon>
        <taxon>Polistinae</taxon>
        <taxon>Polistini</taxon>
        <taxon>Polistes</taxon>
    </lineage>
</organism>
<evidence type="ECO:0000313" key="4">
    <source>
        <dbReference type="RefSeq" id="XP_015179377.1"/>
    </source>
</evidence>
<sequence>MSKEEFILVNRRKKRKKFVKVDKTQLSLTQFDEYEFDKDFIKRTIIDAGIKLKGRANTMNSNVKIIRALAQELRHISLNDKIKDNITMQYILEQARSHKETSEVLCKAQKELKNLAETYLCYLTSQKKYKEIKMQYSGKGERSIKDTADLVGFKLPHDPK</sequence>
<keyword evidence="3" id="KW-1185">Reference proteome</keyword>
<proteinExistence type="inferred from homology"/>
<accession>A0ABM1IGP0</accession>
<evidence type="ECO:0000256" key="2">
    <source>
        <dbReference type="ARBA" id="ARBA00013846"/>
    </source>
</evidence>
<dbReference type="InterPro" id="IPR037667">
    <property type="entry name" value="FMC1_homologue"/>
</dbReference>
<dbReference type="GeneID" id="107067941"/>
<dbReference type="PANTHER" id="PTHR31716">
    <property type="entry name" value="PROTEIN FMC1 HOMOLOG"/>
    <property type="match status" value="1"/>
</dbReference>
<evidence type="ECO:0000256" key="1">
    <source>
        <dbReference type="ARBA" id="ARBA00009058"/>
    </source>
</evidence>
<name>A0ABM1IGP0_POLDO</name>
<gene>
    <name evidence="4" type="primary">LOC107067941</name>
</gene>
<dbReference type="RefSeq" id="XP_015179377.1">
    <property type="nucleotide sequence ID" value="XM_015323891.1"/>
</dbReference>
<comment type="similarity">
    <text evidence="1">Belongs to the FMC1 family.</text>
</comment>
<protein>
    <recommendedName>
        <fullName evidence="2">Protein FMC1 homolog</fullName>
    </recommendedName>
</protein>
<evidence type="ECO:0000313" key="3">
    <source>
        <dbReference type="Proteomes" id="UP000694924"/>
    </source>
</evidence>
<dbReference type="Proteomes" id="UP000694924">
    <property type="component" value="Unplaced"/>
</dbReference>